<name>A0A165JX32_9BASI</name>
<gene>
    <name evidence="2" type="ORF">CALCODRAFT_250853</name>
</gene>
<dbReference type="AlphaFoldDB" id="A0A165JX32"/>
<feature type="compositionally biased region" description="Polar residues" evidence="1">
    <location>
        <begin position="66"/>
        <end position="82"/>
    </location>
</feature>
<proteinExistence type="predicted"/>
<evidence type="ECO:0000313" key="2">
    <source>
        <dbReference type="EMBL" id="KZT62384.1"/>
    </source>
</evidence>
<evidence type="ECO:0000256" key="1">
    <source>
        <dbReference type="SAM" id="MobiDB-lite"/>
    </source>
</evidence>
<sequence>MAVSSGPTTSAVAGVTSLPSVFPRRLTAVSLARPTSAAVSATCSPSAYPRLLTVSSATPGWVKASATLSSPSAHPRSRTASTAHAHLMDVRFRSRAPRCGRTGCAHSLTHRPPRRSVSFVYRIRTLCRLRCRSPASTAPSTHLVSQYHSFFFRCYFERETWWEGSSSLSLGDRSEQSRRMRTGCHGFPDGVMSEACQRGTCEGRPERA</sequence>
<accession>A0A165JX32</accession>
<evidence type="ECO:0000313" key="3">
    <source>
        <dbReference type="Proteomes" id="UP000076842"/>
    </source>
</evidence>
<protein>
    <submittedName>
        <fullName evidence="2">Uncharacterized protein</fullName>
    </submittedName>
</protein>
<keyword evidence="3" id="KW-1185">Reference proteome</keyword>
<dbReference type="Proteomes" id="UP000076842">
    <property type="component" value="Unassembled WGS sequence"/>
</dbReference>
<reference evidence="2 3" key="1">
    <citation type="journal article" date="2016" name="Mol. Biol. Evol.">
        <title>Comparative Genomics of Early-Diverging Mushroom-Forming Fungi Provides Insights into the Origins of Lignocellulose Decay Capabilities.</title>
        <authorList>
            <person name="Nagy L.G."/>
            <person name="Riley R."/>
            <person name="Tritt A."/>
            <person name="Adam C."/>
            <person name="Daum C."/>
            <person name="Floudas D."/>
            <person name="Sun H."/>
            <person name="Yadav J.S."/>
            <person name="Pangilinan J."/>
            <person name="Larsson K.H."/>
            <person name="Matsuura K."/>
            <person name="Barry K."/>
            <person name="Labutti K."/>
            <person name="Kuo R."/>
            <person name="Ohm R.A."/>
            <person name="Bhattacharya S.S."/>
            <person name="Shirouzu T."/>
            <person name="Yoshinaga Y."/>
            <person name="Martin F.M."/>
            <person name="Grigoriev I.V."/>
            <person name="Hibbett D.S."/>
        </authorList>
    </citation>
    <scope>NUCLEOTIDE SEQUENCE [LARGE SCALE GENOMIC DNA]</scope>
    <source>
        <strain evidence="2 3">HHB12733</strain>
    </source>
</reference>
<dbReference type="EMBL" id="KV423917">
    <property type="protein sequence ID" value="KZT62384.1"/>
    <property type="molecule type" value="Genomic_DNA"/>
</dbReference>
<organism evidence="2 3">
    <name type="scientific">Calocera cornea HHB12733</name>
    <dbReference type="NCBI Taxonomy" id="1353952"/>
    <lineage>
        <taxon>Eukaryota</taxon>
        <taxon>Fungi</taxon>
        <taxon>Dikarya</taxon>
        <taxon>Basidiomycota</taxon>
        <taxon>Agaricomycotina</taxon>
        <taxon>Dacrymycetes</taxon>
        <taxon>Dacrymycetales</taxon>
        <taxon>Dacrymycetaceae</taxon>
        <taxon>Calocera</taxon>
    </lineage>
</organism>
<dbReference type="InParanoid" id="A0A165JX32"/>
<feature type="region of interest" description="Disordered" evidence="1">
    <location>
        <begin position="66"/>
        <end position="85"/>
    </location>
</feature>